<gene>
    <name evidence="1" type="ORF">OWV82_013672</name>
</gene>
<organism evidence="1 2">
    <name type="scientific">Melia azedarach</name>
    <name type="common">Chinaberry tree</name>
    <dbReference type="NCBI Taxonomy" id="155640"/>
    <lineage>
        <taxon>Eukaryota</taxon>
        <taxon>Viridiplantae</taxon>
        <taxon>Streptophyta</taxon>
        <taxon>Embryophyta</taxon>
        <taxon>Tracheophyta</taxon>
        <taxon>Spermatophyta</taxon>
        <taxon>Magnoliopsida</taxon>
        <taxon>eudicotyledons</taxon>
        <taxon>Gunneridae</taxon>
        <taxon>Pentapetalae</taxon>
        <taxon>rosids</taxon>
        <taxon>malvids</taxon>
        <taxon>Sapindales</taxon>
        <taxon>Meliaceae</taxon>
        <taxon>Melia</taxon>
    </lineage>
</organism>
<protein>
    <submittedName>
        <fullName evidence="1">Callose synthase</fullName>
    </submittedName>
</protein>
<proteinExistence type="predicted"/>
<name>A0ACC1XV22_MELAZ</name>
<dbReference type="EMBL" id="CM051400">
    <property type="protein sequence ID" value="KAJ4715300.1"/>
    <property type="molecule type" value="Genomic_DNA"/>
</dbReference>
<evidence type="ECO:0000313" key="2">
    <source>
        <dbReference type="Proteomes" id="UP001164539"/>
    </source>
</evidence>
<reference evidence="1 2" key="1">
    <citation type="journal article" date="2023" name="Science">
        <title>Complex scaffold remodeling in plant triterpene biosynthesis.</title>
        <authorList>
            <person name="De La Pena R."/>
            <person name="Hodgson H."/>
            <person name="Liu J.C."/>
            <person name="Stephenson M.J."/>
            <person name="Martin A.C."/>
            <person name="Owen C."/>
            <person name="Harkess A."/>
            <person name="Leebens-Mack J."/>
            <person name="Jimenez L.E."/>
            <person name="Osbourn A."/>
            <person name="Sattely E.S."/>
        </authorList>
    </citation>
    <scope>NUCLEOTIDE SEQUENCE [LARGE SCALE GENOMIC DNA]</scope>
    <source>
        <strain evidence="2">cv. JPN11</strain>
        <tissue evidence="1">Leaf</tissue>
    </source>
</reference>
<accession>A0ACC1XV22</accession>
<comment type="caution">
    <text evidence="1">The sequence shown here is derived from an EMBL/GenBank/DDBJ whole genome shotgun (WGS) entry which is preliminary data.</text>
</comment>
<keyword evidence="2" id="KW-1185">Reference proteome</keyword>
<sequence>MSNLDAGLTRRPSRSAAMTTFSTEVFDNEVVPSSLNSIAPILRIATEVESERPRVAYLCRFYAFEKAHRLDPSSSGRGVRQFKTSLLQRLERDNASSLASRVKKTDAREIESYYQQYYEHYVRALDQGEQADRAQLGKAYQTAGVLFEVLCAVNKTEKVEEVAPEIIAAARDVQEKKEIYAPYNILPLDAAGASQSIMQLDEVKAAVAALWNTRGLNWPASFEPQRQKAGDLDLLDWLRAMFGFQKDNIRNQREHLILLLANNHIRLHPKPEPLNKLDERALDAVMGKLFKNYKTWCKFLGRKHSLRLPQGSQEIQQRKMLYMGLYLLIWGEAANVRFMPECLCYIFHNMAYELHGLLAGNVSIVTGENIKPSYGGDDEAFLRKVITPIYHVIAAEAKKNKHGHCPNSDWCNYDDLNEYFWSSDCFSLGWPMRDDGDFFKSTRDRGQGRKAVRKRSGSTGKSNFVETRTFWHIFRSFDRLWTFYILALQAMLIAAFSNIKLMDLFQVDSLYNLSSIFITAAVLRLLQSILDLVLNFPGYHRWRFSDVLRNILKIIVSLAWVVVLPVCYVQSSDYAPSDVKQLLSFIPQSKGIPPLYIMAVALYLLPNLLAACLFVFPMLRRFIENSDWHIIRLLLWWSQPRIYVGRGMHESQFSLIKSILWTLKYGILYAQLFGVVPIGACDRLGEIRTLVMLRSRFQSLPGAFNTYLVPSDRTPKRGFSFSKRFAEVSASKRSEAAKFGQLWNEMDMLLVPYSSDPSLKIIQWPPFLLASKIPIALDMAAQFRYKDSDLWKRICADEYMKCSVIECYESFKILLNVLVVGETEKRVISIIFKEIESNISKNTFLANFRMGALPSLCKKLVELVAILKDGDLSKKDTVVLLLQDMLEVVTRDMMVNENREIMELGNSNKESGRQLFAGTDARPAIVIPPIGAAQWEEQIRRLHLLLTVKESAIDVPTNLEARRRIAFFSNSLFMDMPRAPRVRKMLSFSVLTPYYSEETVYSRADLEMENEDGVSIIFYLQKIFPDEWNNFMERLNCKKESEVWENDENILQLRHWVSARGQTLFRTVRGMMYYRRALKLQAFLDMASETEILEGYKAITVPSEEDKKSQRSLYAQLEAVADMKFTYVATCQIYGNQKRSGDRRATDILNLMVNNPSLRVAYIDDVEEREGGKVQKVYYSVLVKAVDNLDQEIYRIKLPGDAKLGEGKPENQNHALVFTRGEALQAIDMNQDNYLEEAFKMRNLLEEFNEDHGVRPPTILGVREHIFTGSVSSLAWFMSNQETSFVTIGQRVLARPLKVRFHYGHPDVFDRIFHITRGGMSKASKSVNLSEDIFAGFNSTLRRGNVTHHEYIQVGKGRDVGLNQISLFEAKVACGNGEQTLSRDLYRLGHRFDFFRMMSCYFTTIGLYISSLLTTLTIFAFLYGKLYLSLSGLEESIMKFAQTRKDDPLKAVMAQQSLLQLEQQAVVSLYDMRSLPENYRLYSRSHFVKGLELLILLICYTVYGRSTADPKIYMIVTVSMWFVVISWLFAPFLFNPSGFEWQKIVDDWEDWSKWISSRGGIGVPGNKSWESWWEEEQEHLLHTGILGRVWEIILSLRFFVYQYGIVYKLNISKKSEAGEDLSIIVYGVSWLVIFGLMIILKIVSMGRKKFSADFQLMFRLLKLILFLAFVVTLVLMFLFLNLKVGDIFQSMLAFLPTGWALLQIAQACRPIVKGFGMWGSVKALARGYEYLMGLVIFAPVAILAWFPFVSEFQTRLLFNQAFSRGLQIQRILAGGKKN</sequence>
<dbReference type="Proteomes" id="UP001164539">
    <property type="component" value="Chromosome 7"/>
</dbReference>
<evidence type="ECO:0000313" key="1">
    <source>
        <dbReference type="EMBL" id="KAJ4715300.1"/>
    </source>
</evidence>